<comment type="caution">
    <text evidence="1">The sequence shown here is derived from an EMBL/GenBank/DDBJ whole genome shotgun (WGS) entry which is preliminary data.</text>
</comment>
<dbReference type="Proteomes" id="UP001162156">
    <property type="component" value="Unassembled WGS sequence"/>
</dbReference>
<proteinExistence type="predicted"/>
<dbReference type="EMBL" id="JANEYF010004054">
    <property type="protein sequence ID" value="KAJ8932360.1"/>
    <property type="molecule type" value="Genomic_DNA"/>
</dbReference>
<dbReference type="AlphaFoldDB" id="A0AAV8X1T6"/>
<keyword evidence="2" id="KW-1185">Reference proteome</keyword>
<sequence length="109" mass="12851">MVFYFQVFKKRFPNLIVSFKTPRTDTCFTCDLLSAQIKGNPENRQDLVNRIALHYRKAKKVIKMMQQDHKNSQLPGSCICTCSIDLQQVLFLPTLTHSRMFYLRQLSNY</sequence>
<evidence type="ECO:0000313" key="2">
    <source>
        <dbReference type="Proteomes" id="UP001162156"/>
    </source>
</evidence>
<protein>
    <submittedName>
        <fullName evidence="1">Uncharacterized protein</fullName>
    </submittedName>
</protein>
<reference evidence="1" key="1">
    <citation type="journal article" date="2023" name="Insect Mol. Biol.">
        <title>Genome sequencing provides insights into the evolution of gene families encoding plant cell wall-degrading enzymes in longhorned beetles.</title>
        <authorList>
            <person name="Shin N.R."/>
            <person name="Okamura Y."/>
            <person name="Kirsch R."/>
            <person name="Pauchet Y."/>
        </authorList>
    </citation>
    <scope>NUCLEOTIDE SEQUENCE</scope>
    <source>
        <strain evidence="1">RBIC_L_NR</strain>
    </source>
</reference>
<name>A0AAV8X1T6_9CUCU</name>
<evidence type="ECO:0000313" key="1">
    <source>
        <dbReference type="EMBL" id="KAJ8932360.1"/>
    </source>
</evidence>
<gene>
    <name evidence="1" type="ORF">NQ314_014727</name>
</gene>
<organism evidence="1 2">
    <name type="scientific">Rhamnusium bicolor</name>
    <dbReference type="NCBI Taxonomy" id="1586634"/>
    <lineage>
        <taxon>Eukaryota</taxon>
        <taxon>Metazoa</taxon>
        <taxon>Ecdysozoa</taxon>
        <taxon>Arthropoda</taxon>
        <taxon>Hexapoda</taxon>
        <taxon>Insecta</taxon>
        <taxon>Pterygota</taxon>
        <taxon>Neoptera</taxon>
        <taxon>Endopterygota</taxon>
        <taxon>Coleoptera</taxon>
        <taxon>Polyphaga</taxon>
        <taxon>Cucujiformia</taxon>
        <taxon>Chrysomeloidea</taxon>
        <taxon>Cerambycidae</taxon>
        <taxon>Lepturinae</taxon>
        <taxon>Rhagiini</taxon>
        <taxon>Rhamnusium</taxon>
    </lineage>
</organism>
<accession>A0AAV8X1T6</accession>